<comment type="caution">
    <text evidence="1">The sequence shown here is derived from an EMBL/GenBank/DDBJ whole genome shotgun (WGS) entry which is preliminary data.</text>
</comment>
<dbReference type="PANTHER" id="PTHR43642">
    <property type="entry name" value="HYBRID SIGNAL TRANSDUCTION HISTIDINE KINASE G"/>
    <property type="match status" value="1"/>
</dbReference>
<keyword evidence="2" id="KW-1185">Reference proteome</keyword>
<gene>
    <name evidence="1" type="ORF">CYCCA115_LOCUS18002</name>
</gene>
<sequence length="525" mass="59004">MRYEVGTILLRRLSRLEVDKALFVVANLLNVGVGGSIPSTVATSLAELNFRAAKRAMRLSGFDIASNYAGVGISLLPQDCWQSHRDFTLKLYTLATNVYGVLGNAETMQVMYDENLDPNRASTLAMMTNKTALDAMKILSTLLVLVYVSNKIELPVVTSKMVALVNEFGVCDEAANAYAYRGGMATNLKVIDAHAKCTQIIMERSKDRYSKAASKLYIDCLQSYTHDIRSVQDSLYENYHYSSQVGDIQMSLYSYMVFLKFEVVNGRSLRAASEETRENIRNIKRMNRGWQVHLMSIMFQAILNMLGQSEDPLVLKGEAMDETVLDDPAACDNLGDALRHGFKGIIFAFCGNHQANAEETLEKIPFIVEATSGNAIRLWFEIYVAISCLHCARSSDKRSSKYRRYGKQTSKKTKIWIAQGCPNLKQLDLLLDAELAVLDKNPMKARRFYRASIEAGKKGYRVNDAGMASERLGEYLLSINDRDGAKEALVEAMELYSMWESDHKVESIRSKHEELIRPVSVIRQD</sequence>
<name>A0AAD2G186_9STRA</name>
<dbReference type="EMBL" id="CAKOGP040002004">
    <property type="protein sequence ID" value="CAJ1959581.1"/>
    <property type="molecule type" value="Genomic_DNA"/>
</dbReference>
<evidence type="ECO:0000313" key="1">
    <source>
        <dbReference type="EMBL" id="CAJ1959581.1"/>
    </source>
</evidence>
<dbReference type="Proteomes" id="UP001295423">
    <property type="component" value="Unassembled WGS sequence"/>
</dbReference>
<dbReference type="InterPro" id="IPR053159">
    <property type="entry name" value="Hybrid_Histidine_Kinase"/>
</dbReference>
<evidence type="ECO:0000313" key="2">
    <source>
        <dbReference type="Proteomes" id="UP001295423"/>
    </source>
</evidence>
<dbReference type="PANTHER" id="PTHR43642:SF1">
    <property type="entry name" value="HYBRID SIGNAL TRANSDUCTION HISTIDINE KINASE G"/>
    <property type="match status" value="1"/>
</dbReference>
<protein>
    <submittedName>
        <fullName evidence="1">Uncharacterized protein</fullName>
    </submittedName>
</protein>
<reference evidence="1" key="1">
    <citation type="submission" date="2023-08" db="EMBL/GenBank/DDBJ databases">
        <authorList>
            <person name="Audoor S."/>
            <person name="Bilcke G."/>
        </authorList>
    </citation>
    <scope>NUCLEOTIDE SEQUENCE</scope>
</reference>
<dbReference type="AlphaFoldDB" id="A0AAD2G186"/>
<organism evidence="1 2">
    <name type="scientific">Cylindrotheca closterium</name>
    <dbReference type="NCBI Taxonomy" id="2856"/>
    <lineage>
        <taxon>Eukaryota</taxon>
        <taxon>Sar</taxon>
        <taxon>Stramenopiles</taxon>
        <taxon>Ochrophyta</taxon>
        <taxon>Bacillariophyta</taxon>
        <taxon>Bacillariophyceae</taxon>
        <taxon>Bacillariophycidae</taxon>
        <taxon>Bacillariales</taxon>
        <taxon>Bacillariaceae</taxon>
        <taxon>Cylindrotheca</taxon>
    </lineage>
</organism>
<proteinExistence type="predicted"/>
<accession>A0AAD2G186</accession>